<organism evidence="4 5">
    <name type="scientific">Herbiconiux oxytropis</name>
    <dbReference type="NCBI Taxonomy" id="2970915"/>
    <lineage>
        <taxon>Bacteria</taxon>
        <taxon>Bacillati</taxon>
        <taxon>Actinomycetota</taxon>
        <taxon>Actinomycetes</taxon>
        <taxon>Micrococcales</taxon>
        <taxon>Microbacteriaceae</taxon>
        <taxon>Herbiconiux</taxon>
    </lineage>
</organism>
<sequence>MPDHLTLTGVVATPPRHVVTNSGLDIVSFRLASAQRRYDKSTSKWVDADTNWYTVSAFRQLAQNVLVSIERGQHVVVTGRLRIRSWEAGEKTGLSVEVDADAIGHDLSWGTSVHTRSLHSPSGSLLGQQGRDAEGFPSGQPLESHEPEEPEQAARVGSEALLPF</sequence>
<name>A0AA41XA26_9MICO</name>
<dbReference type="CDD" id="cd04496">
    <property type="entry name" value="SSB_OBF"/>
    <property type="match status" value="1"/>
</dbReference>
<feature type="compositionally biased region" description="Polar residues" evidence="3">
    <location>
        <begin position="113"/>
        <end position="127"/>
    </location>
</feature>
<evidence type="ECO:0000313" key="4">
    <source>
        <dbReference type="EMBL" id="MCS5724377.1"/>
    </source>
</evidence>
<proteinExistence type="predicted"/>
<dbReference type="Gene3D" id="2.40.50.140">
    <property type="entry name" value="Nucleic acid-binding proteins"/>
    <property type="match status" value="1"/>
</dbReference>
<dbReference type="InterPro" id="IPR000424">
    <property type="entry name" value="Primosome_PriB/ssb"/>
</dbReference>
<dbReference type="RefSeq" id="WP_259524797.1">
    <property type="nucleotide sequence ID" value="NZ_JANLCK010000001.1"/>
</dbReference>
<gene>
    <name evidence="4" type="ORF">N1028_00545</name>
</gene>
<evidence type="ECO:0000313" key="5">
    <source>
        <dbReference type="Proteomes" id="UP001165587"/>
    </source>
</evidence>
<evidence type="ECO:0000256" key="2">
    <source>
        <dbReference type="PROSITE-ProRule" id="PRU00252"/>
    </source>
</evidence>
<dbReference type="SUPFAM" id="SSF50249">
    <property type="entry name" value="Nucleic acid-binding proteins"/>
    <property type="match status" value="1"/>
</dbReference>
<dbReference type="GO" id="GO:0003697">
    <property type="term" value="F:single-stranded DNA binding"/>
    <property type="evidence" value="ECO:0007669"/>
    <property type="project" value="InterPro"/>
</dbReference>
<dbReference type="AlphaFoldDB" id="A0AA41XA26"/>
<dbReference type="EMBL" id="JANLCK010000001">
    <property type="protein sequence ID" value="MCS5724377.1"/>
    <property type="molecule type" value="Genomic_DNA"/>
</dbReference>
<dbReference type="Pfam" id="PF00436">
    <property type="entry name" value="SSB"/>
    <property type="match status" value="1"/>
</dbReference>
<keyword evidence="1 2" id="KW-0238">DNA-binding</keyword>
<keyword evidence="5" id="KW-1185">Reference proteome</keyword>
<dbReference type="InterPro" id="IPR012340">
    <property type="entry name" value="NA-bd_OB-fold"/>
</dbReference>
<accession>A0AA41XA26</accession>
<evidence type="ECO:0000256" key="1">
    <source>
        <dbReference type="ARBA" id="ARBA00023125"/>
    </source>
</evidence>
<evidence type="ECO:0000256" key="3">
    <source>
        <dbReference type="SAM" id="MobiDB-lite"/>
    </source>
</evidence>
<reference evidence="4" key="1">
    <citation type="submission" date="2022-08" db="EMBL/GenBank/DDBJ databases">
        <authorList>
            <person name="Deng Y."/>
            <person name="Han X.-F."/>
            <person name="Zhang Y.-Q."/>
        </authorList>
    </citation>
    <scope>NUCLEOTIDE SEQUENCE</scope>
    <source>
        <strain evidence="4">CPCC 203407</strain>
    </source>
</reference>
<dbReference type="PROSITE" id="PS50935">
    <property type="entry name" value="SSB"/>
    <property type="match status" value="1"/>
</dbReference>
<protein>
    <submittedName>
        <fullName evidence="4">Single-stranded DNA-binding protein</fullName>
    </submittedName>
</protein>
<dbReference type="Proteomes" id="UP001165587">
    <property type="component" value="Unassembled WGS sequence"/>
</dbReference>
<comment type="caution">
    <text evidence="4">The sequence shown here is derived from an EMBL/GenBank/DDBJ whole genome shotgun (WGS) entry which is preliminary data.</text>
</comment>
<feature type="region of interest" description="Disordered" evidence="3">
    <location>
        <begin position="113"/>
        <end position="164"/>
    </location>
</feature>